<dbReference type="AlphaFoldDB" id="A0A915HWY0"/>
<organism evidence="1 2">
    <name type="scientific">Romanomermis culicivorax</name>
    <name type="common">Nematode worm</name>
    <dbReference type="NCBI Taxonomy" id="13658"/>
    <lineage>
        <taxon>Eukaryota</taxon>
        <taxon>Metazoa</taxon>
        <taxon>Ecdysozoa</taxon>
        <taxon>Nematoda</taxon>
        <taxon>Enoplea</taxon>
        <taxon>Dorylaimia</taxon>
        <taxon>Mermithida</taxon>
        <taxon>Mermithoidea</taxon>
        <taxon>Mermithidae</taxon>
        <taxon>Romanomermis</taxon>
    </lineage>
</organism>
<proteinExistence type="predicted"/>
<sequence length="65" mass="7319">MNKNKNKPLKGISTNDTLIITMFVEDDAFDHMFSKSGLHGNNNWAVSDDDGSISDFDLSADRWLK</sequence>
<dbReference type="Proteomes" id="UP000887565">
    <property type="component" value="Unplaced"/>
</dbReference>
<accession>A0A915HWY0</accession>
<dbReference type="WBParaSite" id="nRc.2.0.1.t06072-RA">
    <property type="protein sequence ID" value="nRc.2.0.1.t06072-RA"/>
    <property type="gene ID" value="nRc.2.0.1.g06072"/>
</dbReference>
<evidence type="ECO:0000313" key="2">
    <source>
        <dbReference type="WBParaSite" id="nRc.2.0.1.t06072-RA"/>
    </source>
</evidence>
<protein>
    <submittedName>
        <fullName evidence="2">Uncharacterized protein</fullName>
    </submittedName>
</protein>
<evidence type="ECO:0000313" key="1">
    <source>
        <dbReference type="Proteomes" id="UP000887565"/>
    </source>
</evidence>
<keyword evidence="1" id="KW-1185">Reference proteome</keyword>
<name>A0A915HWY0_ROMCU</name>
<reference evidence="2" key="1">
    <citation type="submission" date="2022-11" db="UniProtKB">
        <authorList>
            <consortium name="WormBaseParasite"/>
        </authorList>
    </citation>
    <scope>IDENTIFICATION</scope>
</reference>